<dbReference type="AlphaFoldDB" id="A0A8A0RLS0"/>
<dbReference type="SUPFAM" id="SSF53335">
    <property type="entry name" value="S-adenosyl-L-methionine-dependent methyltransferases"/>
    <property type="match status" value="1"/>
</dbReference>
<sequence length="251" mass="28310">MKRDILLKETERLDDLLCHGLKIIQDREDFCFSLDAVLLANFVTVKKGERVIDLGTGSGVIPLLLSAKTGASYIAGVEIQERVAERARRSVRYNGLEERVKILTMDLKDAPQLLENDFDVVVTNPPYMEVGRGFINPQESKAISKHEIKCSLEDVIRVGAFLLKSKGRFAIVHKPERLVDLMCLMRKYALEPKKIKFAHPKVGKAPNILLIEALKGGKPQLKFCDPVYIHKEDGTYTDELMGIFYGPQEKV</sequence>
<accession>A0A8A0RLS0</accession>
<dbReference type="Gene3D" id="3.40.50.150">
    <property type="entry name" value="Vaccinia Virus protein VP39"/>
    <property type="match status" value="1"/>
</dbReference>
<evidence type="ECO:0000313" key="3">
    <source>
        <dbReference type="Proteomes" id="UP000662904"/>
    </source>
</evidence>
<dbReference type="EC" id="2.1.1.223" evidence="2"/>
<dbReference type="EMBL" id="CP059066">
    <property type="protein sequence ID" value="QSQ08560.1"/>
    <property type="molecule type" value="Genomic_DNA"/>
</dbReference>
<name>A0A8A0RLS0_9FIRM</name>
<dbReference type="RefSeq" id="WP_206708769.1">
    <property type="nucleotide sequence ID" value="NZ_CP059066.1"/>
</dbReference>
<evidence type="ECO:0000313" key="2">
    <source>
        <dbReference type="EMBL" id="QSQ08560.1"/>
    </source>
</evidence>
<dbReference type="Proteomes" id="UP000662904">
    <property type="component" value="Chromosome"/>
</dbReference>
<keyword evidence="3" id="KW-1185">Reference proteome</keyword>
<dbReference type="PROSITE" id="PS00092">
    <property type="entry name" value="N6_MTASE"/>
    <property type="match status" value="1"/>
</dbReference>
<dbReference type="PANTHER" id="PTHR47739">
    <property type="entry name" value="TRNA1(VAL) (ADENINE(37)-N6)-METHYLTRANSFERASE"/>
    <property type="match status" value="1"/>
</dbReference>
<keyword evidence="2" id="KW-0489">Methyltransferase</keyword>
<gene>
    <name evidence="2" type="primary">yfiC</name>
    <name evidence="2" type="ORF">H0A61_00887</name>
</gene>
<dbReference type="PANTHER" id="PTHR47739:SF1">
    <property type="entry name" value="TRNA1(VAL) (ADENINE(37)-N6)-METHYLTRANSFERASE"/>
    <property type="match status" value="1"/>
</dbReference>
<reference evidence="2" key="1">
    <citation type="submission" date="2020-07" db="EMBL/GenBank/DDBJ databases">
        <title>Koleobacter methoxysyntrophicus gen. nov., sp. nov., a novel anaerobic bacterium isolated from deep subsurface oil field and proposal of Koleobacterales ord. nov. in the phylum Firmicutes.</title>
        <authorList>
            <person name="Sakamoto S."/>
            <person name="Tamaki H."/>
        </authorList>
    </citation>
    <scope>NUCLEOTIDE SEQUENCE</scope>
    <source>
        <strain evidence="2">NRmbB1</strain>
    </source>
</reference>
<protein>
    <submittedName>
        <fullName evidence="2">tRNA1(Val) (Adenine(37)-N6)-methyltransferase</fullName>
        <ecNumber evidence="2">2.1.1.223</ecNumber>
    </submittedName>
</protein>
<dbReference type="InterPro" id="IPR029063">
    <property type="entry name" value="SAM-dependent_MTases_sf"/>
</dbReference>
<dbReference type="InterPro" id="IPR007848">
    <property type="entry name" value="Small_mtfrase_dom"/>
</dbReference>
<dbReference type="GO" id="GO:0008170">
    <property type="term" value="F:N-methyltransferase activity"/>
    <property type="evidence" value="ECO:0007669"/>
    <property type="project" value="UniProtKB-ARBA"/>
</dbReference>
<proteinExistence type="predicted"/>
<dbReference type="GO" id="GO:0003676">
    <property type="term" value="F:nucleic acid binding"/>
    <property type="evidence" value="ECO:0007669"/>
    <property type="project" value="InterPro"/>
</dbReference>
<dbReference type="GO" id="GO:0032259">
    <property type="term" value="P:methylation"/>
    <property type="evidence" value="ECO:0007669"/>
    <property type="project" value="UniProtKB-KW"/>
</dbReference>
<dbReference type="GO" id="GO:0008757">
    <property type="term" value="F:S-adenosylmethionine-dependent methyltransferase activity"/>
    <property type="evidence" value="ECO:0007669"/>
    <property type="project" value="UniProtKB-ARBA"/>
</dbReference>
<evidence type="ECO:0000259" key="1">
    <source>
        <dbReference type="Pfam" id="PF05175"/>
    </source>
</evidence>
<dbReference type="KEGG" id="kme:H0A61_00887"/>
<dbReference type="InterPro" id="IPR002052">
    <property type="entry name" value="DNA_methylase_N6_adenine_CS"/>
</dbReference>
<dbReference type="InterPro" id="IPR050210">
    <property type="entry name" value="tRNA_Adenine-N(6)_MTase"/>
</dbReference>
<dbReference type="CDD" id="cd02440">
    <property type="entry name" value="AdoMet_MTases"/>
    <property type="match status" value="1"/>
</dbReference>
<keyword evidence="2" id="KW-0808">Transferase</keyword>
<dbReference type="Pfam" id="PF05175">
    <property type="entry name" value="MTS"/>
    <property type="match status" value="1"/>
</dbReference>
<feature type="domain" description="Methyltransferase small" evidence="1">
    <location>
        <begin position="38"/>
        <end position="129"/>
    </location>
</feature>
<organism evidence="2 3">
    <name type="scientific">Koleobacter methoxysyntrophicus</name>
    <dbReference type="NCBI Taxonomy" id="2751313"/>
    <lineage>
        <taxon>Bacteria</taxon>
        <taxon>Bacillati</taxon>
        <taxon>Bacillota</taxon>
        <taxon>Clostridia</taxon>
        <taxon>Koleobacterales</taxon>
        <taxon>Koleobacteraceae</taxon>
        <taxon>Koleobacter</taxon>
    </lineage>
</organism>